<evidence type="ECO:0000313" key="4">
    <source>
        <dbReference type="Proteomes" id="UP000276215"/>
    </source>
</evidence>
<dbReference type="Pfam" id="PF00705">
    <property type="entry name" value="PCNA_N"/>
    <property type="match status" value="1"/>
</dbReference>
<dbReference type="SUPFAM" id="SSF55979">
    <property type="entry name" value="DNA clamp"/>
    <property type="match status" value="2"/>
</dbReference>
<proteinExistence type="predicted"/>
<dbReference type="OrthoDB" id="534348at2759"/>
<dbReference type="PANTHER" id="PTHR11352:SF0">
    <property type="entry name" value="PROLIFERATING CELL NUCLEAR ANTIGEN"/>
    <property type="match status" value="1"/>
</dbReference>
<organism evidence="3 4">
    <name type="scientific">Choiromyces venosus 120613-1</name>
    <dbReference type="NCBI Taxonomy" id="1336337"/>
    <lineage>
        <taxon>Eukaryota</taxon>
        <taxon>Fungi</taxon>
        <taxon>Dikarya</taxon>
        <taxon>Ascomycota</taxon>
        <taxon>Pezizomycotina</taxon>
        <taxon>Pezizomycetes</taxon>
        <taxon>Pezizales</taxon>
        <taxon>Tuberaceae</taxon>
        <taxon>Choiromyces</taxon>
    </lineage>
</organism>
<evidence type="ECO:0000256" key="1">
    <source>
        <dbReference type="ARBA" id="ARBA00023125"/>
    </source>
</evidence>
<reference evidence="3 4" key="1">
    <citation type="journal article" date="2018" name="Nat. Ecol. Evol.">
        <title>Pezizomycetes genomes reveal the molecular basis of ectomycorrhizal truffle lifestyle.</title>
        <authorList>
            <person name="Murat C."/>
            <person name="Payen T."/>
            <person name="Noel B."/>
            <person name="Kuo A."/>
            <person name="Morin E."/>
            <person name="Chen J."/>
            <person name="Kohler A."/>
            <person name="Krizsan K."/>
            <person name="Balestrini R."/>
            <person name="Da Silva C."/>
            <person name="Montanini B."/>
            <person name="Hainaut M."/>
            <person name="Levati E."/>
            <person name="Barry K.W."/>
            <person name="Belfiori B."/>
            <person name="Cichocki N."/>
            <person name="Clum A."/>
            <person name="Dockter R.B."/>
            <person name="Fauchery L."/>
            <person name="Guy J."/>
            <person name="Iotti M."/>
            <person name="Le Tacon F."/>
            <person name="Lindquist E.A."/>
            <person name="Lipzen A."/>
            <person name="Malagnac F."/>
            <person name="Mello A."/>
            <person name="Molinier V."/>
            <person name="Miyauchi S."/>
            <person name="Poulain J."/>
            <person name="Riccioni C."/>
            <person name="Rubini A."/>
            <person name="Sitrit Y."/>
            <person name="Splivallo R."/>
            <person name="Traeger S."/>
            <person name="Wang M."/>
            <person name="Zifcakova L."/>
            <person name="Wipf D."/>
            <person name="Zambonelli A."/>
            <person name="Paolocci F."/>
            <person name="Nowrousian M."/>
            <person name="Ottonello S."/>
            <person name="Baldrian P."/>
            <person name="Spatafora J.W."/>
            <person name="Henrissat B."/>
            <person name="Nagy L.G."/>
            <person name="Aury J.M."/>
            <person name="Wincker P."/>
            <person name="Grigoriev I.V."/>
            <person name="Bonfante P."/>
            <person name="Martin F.M."/>
        </authorList>
    </citation>
    <scope>NUCLEOTIDE SEQUENCE [LARGE SCALE GENOMIC DNA]</scope>
    <source>
        <strain evidence="3 4">120613-1</strain>
    </source>
</reference>
<dbReference type="InterPro" id="IPR000730">
    <property type="entry name" value="Pr_cel_nuc_antig"/>
</dbReference>
<dbReference type="GO" id="GO:0006272">
    <property type="term" value="P:leading strand elongation"/>
    <property type="evidence" value="ECO:0007669"/>
    <property type="project" value="TreeGrafter"/>
</dbReference>
<dbReference type="PRINTS" id="PR00339">
    <property type="entry name" value="PCNACYCLIN"/>
</dbReference>
<evidence type="ECO:0000259" key="2">
    <source>
        <dbReference type="Pfam" id="PF00705"/>
    </source>
</evidence>
<keyword evidence="4" id="KW-1185">Reference proteome</keyword>
<protein>
    <submittedName>
        <fullName evidence="3">Proliferating cell nuclear antigen</fullName>
    </submittedName>
</protein>
<dbReference type="GO" id="GO:0043626">
    <property type="term" value="C:PCNA complex"/>
    <property type="evidence" value="ECO:0007669"/>
    <property type="project" value="TreeGrafter"/>
</dbReference>
<dbReference type="CDD" id="cd00577">
    <property type="entry name" value="PCNA"/>
    <property type="match status" value="1"/>
</dbReference>
<dbReference type="STRING" id="1336337.A0A3N4JCN4"/>
<accession>A0A3N4JCN4</accession>
<feature type="domain" description="Proliferating cell nuclear antigen PCNA N-terminal" evidence="2">
    <location>
        <begin position="13"/>
        <end position="106"/>
    </location>
</feature>
<evidence type="ECO:0000313" key="3">
    <source>
        <dbReference type="EMBL" id="RPA94200.1"/>
    </source>
</evidence>
<dbReference type="GO" id="GO:0019985">
    <property type="term" value="P:translesion synthesis"/>
    <property type="evidence" value="ECO:0007669"/>
    <property type="project" value="TreeGrafter"/>
</dbReference>
<dbReference type="InterPro" id="IPR022648">
    <property type="entry name" value="Pr_cel_nuc_antig_N"/>
</dbReference>
<name>A0A3N4JCN4_9PEZI</name>
<dbReference type="GO" id="GO:0006298">
    <property type="term" value="P:mismatch repair"/>
    <property type="evidence" value="ECO:0007669"/>
    <property type="project" value="TreeGrafter"/>
</dbReference>
<dbReference type="Proteomes" id="UP000276215">
    <property type="component" value="Unassembled WGS sequence"/>
</dbReference>
<keyword evidence="1" id="KW-0238">DNA-binding</keyword>
<sequence length="208" mass="23019">MSLTKSAGNEKEMKIFVDAIKDHVYDCNFNCSDSGIDLQTMDNSQIALVPIVLQAVGFLPYHCDRKLTHGISLTTLTKILRYTGDEDTLALKAKNNPHTMNLILESFGIEASKECIKFSSGGNIGSESVTLYHNNNAEKPWLSTTIELTESVALTFSLKHLSIHTCNTTALSYTVTLSVSNEVHLLSGFTRFYLTSKITEEEQKGYLA</sequence>
<dbReference type="InterPro" id="IPR046938">
    <property type="entry name" value="DNA_clamp_sf"/>
</dbReference>
<dbReference type="AlphaFoldDB" id="A0A3N4JCN4"/>
<dbReference type="GO" id="GO:0003677">
    <property type="term" value="F:DNA binding"/>
    <property type="evidence" value="ECO:0007669"/>
    <property type="project" value="UniProtKB-KW"/>
</dbReference>
<dbReference type="EMBL" id="ML120441">
    <property type="protein sequence ID" value="RPA94200.1"/>
    <property type="molecule type" value="Genomic_DNA"/>
</dbReference>
<dbReference type="GO" id="GO:0030337">
    <property type="term" value="F:DNA polymerase processivity factor activity"/>
    <property type="evidence" value="ECO:0007669"/>
    <property type="project" value="InterPro"/>
</dbReference>
<dbReference type="GO" id="GO:0006275">
    <property type="term" value="P:regulation of DNA replication"/>
    <property type="evidence" value="ECO:0007669"/>
    <property type="project" value="InterPro"/>
</dbReference>
<gene>
    <name evidence="3" type="ORF">L873DRAFT_1830395</name>
</gene>
<dbReference type="PANTHER" id="PTHR11352">
    <property type="entry name" value="PROLIFERATING CELL NUCLEAR ANTIGEN"/>
    <property type="match status" value="1"/>
</dbReference>
<dbReference type="Gene3D" id="3.10.150.10">
    <property type="entry name" value="DNA Polymerase III, subunit A, domain 2"/>
    <property type="match status" value="2"/>
</dbReference>